<organism evidence="2 3">
    <name type="scientific">Petrolisthes cinctipes</name>
    <name type="common">Flat porcelain crab</name>
    <dbReference type="NCBI Taxonomy" id="88211"/>
    <lineage>
        <taxon>Eukaryota</taxon>
        <taxon>Metazoa</taxon>
        <taxon>Ecdysozoa</taxon>
        <taxon>Arthropoda</taxon>
        <taxon>Crustacea</taxon>
        <taxon>Multicrustacea</taxon>
        <taxon>Malacostraca</taxon>
        <taxon>Eumalacostraca</taxon>
        <taxon>Eucarida</taxon>
        <taxon>Decapoda</taxon>
        <taxon>Pleocyemata</taxon>
        <taxon>Anomura</taxon>
        <taxon>Galatheoidea</taxon>
        <taxon>Porcellanidae</taxon>
        <taxon>Petrolisthes</taxon>
    </lineage>
</organism>
<keyword evidence="1" id="KW-0812">Transmembrane</keyword>
<reference evidence="2" key="1">
    <citation type="submission" date="2023-10" db="EMBL/GenBank/DDBJ databases">
        <title>Genome assemblies of two species of porcelain crab, Petrolisthes cinctipes and Petrolisthes manimaculis (Anomura: Porcellanidae).</title>
        <authorList>
            <person name="Angst P."/>
        </authorList>
    </citation>
    <scope>NUCLEOTIDE SEQUENCE</scope>
    <source>
        <strain evidence="2">PB745_01</strain>
        <tissue evidence="2">Gill</tissue>
    </source>
</reference>
<dbReference type="Proteomes" id="UP001286313">
    <property type="component" value="Unassembled WGS sequence"/>
</dbReference>
<proteinExistence type="predicted"/>
<keyword evidence="1" id="KW-0472">Membrane</keyword>
<dbReference type="InterPro" id="IPR026913">
    <property type="entry name" value="METTL24"/>
</dbReference>
<dbReference type="PANTHER" id="PTHR32026:SF10">
    <property type="entry name" value="METHYLTRANSFERASE-LIKE PROTEIN 24-RELATED"/>
    <property type="match status" value="1"/>
</dbReference>
<dbReference type="AlphaFoldDB" id="A0AAE1EV38"/>
<evidence type="ECO:0000256" key="1">
    <source>
        <dbReference type="SAM" id="Phobius"/>
    </source>
</evidence>
<evidence type="ECO:0000313" key="2">
    <source>
        <dbReference type="EMBL" id="KAK3861991.1"/>
    </source>
</evidence>
<comment type="caution">
    <text evidence="2">The sequence shown here is derived from an EMBL/GenBank/DDBJ whole genome shotgun (WGS) entry which is preliminary data.</text>
</comment>
<keyword evidence="1" id="KW-1133">Transmembrane helix</keyword>
<name>A0AAE1EV38_PETCI</name>
<sequence>MEKRDRGRGEWFACWCLLLLYSIVVTIMILTLLRHTSSSESVGITSLHHTNQPRPPFLATTVEDLYDYITTTTANCTNPLIVPGSERRPEEDATVSGHEGTYICMDGLPNTPDKCRIYSFAVNREDIKFESTLGQRGCRVHLVTSHTEYSYARLGTNVYLYPLELALTPGHGNYTLDNFINLLTHMWRPIHYVKTTTKGGELLLLRNLFTSTYEAYNTFKQIRLLLHLPLATDDNLGHLEELYRLLVGLEYYGYHLVYSRPVQGYTYNHYTLDRVLATKYETVWVRQ</sequence>
<dbReference type="PANTHER" id="PTHR32026">
    <property type="entry name" value="METHYLTRANSFERASE-LIKE PROTEIN 24"/>
    <property type="match status" value="1"/>
</dbReference>
<dbReference type="EMBL" id="JAWQEG010004358">
    <property type="protein sequence ID" value="KAK3861991.1"/>
    <property type="molecule type" value="Genomic_DNA"/>
</dbReference>
<feature type="transmembrane region" description="Helical" evidence="1">
    <location>
        <begin position="12"/>
        <end position="33"/>
    </location>
</feature>
<protein>
    <submittedName>
        <fullName evidence="2">Uncharacterized protein</fullName>
    </submittedName>
</protein>
<evidence type="ECO:0000313" key="3">
    <source>
        <dbReference type="Proteomes" id="UP001286313"/>
    </source>
</evidence>
<accession>A0AAE1EV38</accession>
<gene>
    <name evidence="2" type="ORF">Pcinc_032097</name>
</gene>
<keyword evidence="3" id="KW-1185">Reference proteome</keyword>